<proteinExistence type="predicted"/>
<sequence length="46" mass="5313">MSNTLIAILIIVFTWLTWPYVKKLFTINTVLILMLGVTTLRLVFNS</sequence>
<dbReference type="Proteomes" id="UP000326611">
    <property type="component" value="Unassembled WGS sequence"/>
</dbReference>
<evidence type="ECO:0000313" key="3">
    <source>
        <dbReference type="Proteomes" id="UP000326611"/>
    </source>
</evidence>
<keyword evidence="1" id="KW-0472">Membrane</keyword>
<accession>A0A5E7T294</accession>
<evidence type="ECO:0000313" key="2">
    <source>
        <dbReference type="EMBL" id="VVP89783.1"/>
    </source>
</evidence>
<dbReference type="AlphaFoldDB" id="A0A5E7T294"/>
<name>A0A5E7T294_PSEFL</name>
<keyword evidence="1" id="KW-0812">Transmembrane</keyword>
<dbReference type="EMBL" id="CABVIY010000004">
    <property type="protein sequence ID" value="VVP89783.1"/>
    <property type="molecule type" value="Genomic_DNA"/>
</dbReference>
<gene>
    <name evidence="2" type="ORF">PS918_03120</name>
</gene>
<feature type="transmembrane region" description="Helical" evidence="1">
    <location>
        <begin position="5"/>
        <end position="21"/>
    </location>
</feature>
<feature type="transmembrane region" description="Helical" evidence="1">
    <location>
        <begin position="27"/>
        <end position="44"/>
    </location>
</feature>
<protein>
    <submittedName>
        <fullName evidence="2">Uncharacterized protein</fullName>
    </submittedName>
</protein>
<evidence type="ECO:0000256" key="1">
    <source>
        <dbReference type="SAM" id="Phobius"/>
    </source>
</evidence>
<reference evidence="2 3" key="1">
    <citation type="submission" date="2019-09" db="EMBL/GenBank/DDBJ databases">
        <authorList>
            <person name="Chandra G."/>
            <person name="Truman W A."/>
        </authorList>
    </citation>
    <scope>NUCLEOTIDE SEQUENCE [LARGE SCALE GENOMIC DNA]</scope>
    <source>
        <strain evidence="2">PS918</strain>
    </source>
</reference>
<organism evidence="2 3">
    <name type="scientific">Pseudomonas fluorescens</name>
    <dbReference type="NCBI Taxonomy" id="294"/>
    <lineage>
        <taxon>Bacteria</taxon>
        <taxon>Pseudomonadati</taxon>
        <taxon>Pseudomonadota</taxon>
        <taxon>Gammaproteobacteria</taxon>
        <taxon>Pseudomonadales</taxon>
        <taxon>Pseudomonadaceae</taxon>
        <taxon>Pseudomonas</taxon>
    </lineage>
</organism>
<keyword evidence="1" id="KW-1133">Transmembrane helix</keyword>
<dbReference type="RefSeq" id="WP_224790487.1">
    <property type="nucleotide sequence ID" value="NZ_CABVIY010000004.1"/>
</dbReference>